<comment type="caution">
    <text evidence="1">The sequence shown here is derived from an EMBL/GenBank/DDBJ whole genome shotgun (WGS) entry which is preliminary data.</text>
</comment>
<name>A0A1T3MTR4_9FLAO</name>
<accession>A0A1T3MTR4</accession>
<dbReference type="AlphaFoldDB" id="A0A1T3MTR4"/>
<sequence>MKRLCYIASTALLTITISCKKKAEPEADNQSPAKIPDSSMNKVRNTLKEGEKYADSIINAMPKKYVFVRLAVSERHVTETERLNVVSKIMELQIITDEEKAKMEDLMITNYLNSSSAQVYGGRVISKETFVFDTYMDASNKRNTYLVEGE</sequence>
<organism evidence="1 2">
    <name type="scientific">Elizabethkingia occulta</name>
    <dbReference type="NCBI Taxonomy" id="1867263"/>
    <lineage>
        <taxon>Bacteria</taxon>
        <taxon>Pseudomonadati</taxon>
        <taxon>Bacteroidota</taxon>
        <taxon>Flavobacteriia</taxon>
        <taxon>Flavobacteriales</taxon>
        <taxon>Weeksellaceae</taxon>
        <taxon>Elizabethkingia</taxon>
    </lineage>
</organism>
<protein>
    <submittedName>
        <fullName evidence="1">Uncharacterized protein</fullName>
    </submittedName>
</protein>
<reference evidence="1 2" key="1">
    <citation type="submission" date="2016-06" db="EMBL/GenBank/DDBJ databases">
        <title>Revisiting the taxonomy of the Elizabethkingia Genus based on Whole-Genome Sequencing, Optical Mapping, and MALDI-TOF.</title>
        <authorList>
            <person name="Nicholson A.C."/>
        </authorList>
    </citation>
    <scope>NUCLEOTIDE SEQUENCE [LARGE SCALE GENOMIC DNA]</scope>
    <source>
        <strain evidence="1 2">G4070</strain>
    </source>
</reference>
<dbReference type="RefSeq" id="WP_078771037.1">
    <property type="nucleotide sequence ID" value="NZ_CBCSBR010000019.1"/>
</dbReference>
<dbReference type="PROSITE" id="PS51257">
    <property type="entry name" value="PROKAR_LIPOPROTEIN"/>
    <property type="match status" value="1"/>
</dbReference>
<proteinExistence type="predicted"/>
<gene>
    <name evidence="1" type="ORF">BAZ10_15030</name>
</gene>
<dbReference type="Proteomes" id="UP000190813">
    <property type="component" value="Unassembled WGS sequence"/>
</dbReference>
<dbReference type="EMBL" id="MAHX01000006">
    <property type="protein sequence ID" value="OPC67906.1"/>
    <property type="molecule type" value="Genomic_DNA"/>
</dbReference>
<evidence type="ECO:0000313" key="2">
    <source>
        <dbReference type="Proteomes" id="UP000190813"/>
    </source>
</evidence>
<keyword evidence="2" id="KW-1185">Reference proteome</keyword>
<evidence type="ECO:0000313" key="1">
    <source>
        <dbReference type="EMBL" id="OPC67906.1"/>
    </source>
</evidence>